<evidence type="ECO:0000313" key="4">
    <source>
        <dbReference type="Proteomes" id="UP000181901"/>
    </source>
</evidence>
<organism evidence="3 4">
    <name type="scientific">Pseudodesulfovibrio hydrargyri</name>
    <dbReference type="NCBI Taxonomy" id="2125990"/>
    <lineage>
        <taxon>Bacteria</taxon>
        <taxon>Pseudomonadati</taxon>
        <taxon>Thermodesulfobacteriota</taxon>
        <taxon>Desulfovibrionia</taxon>
        <taxon>Desulfovibrionales</taxon>
        <taxon>Desulfovibrionaceae</taxon>
    </lineage>
</organism>
<reference evidence="3 4" key="1">
    <citation type="submission" date="2015-09" db="EMBL/GenBank/DDBJ databases">
        <title>Genome of Desulfovibrio dechloracetivorans BerOc1, a mercury methylating strain isolated from highly hydrocarbons and metals contaminated coastal sediments.</title>
        <authorList>
            <person name="Goni Urriza M."/>
            <person name="Gassie C."/>
            <person name="Bouchez O."/>
            <person name="Klopp C."/>
            <person name="Ranchou-Peyruse A."/>
            <person name="Remy G."/>
        </authorList>
    </citation>
    <scope>NUCLEOTIDE SEQUENCE [LARGE SCALE GENOMIC DNA]</scope>
    <source>
        <strain evidence="3 4">BerOc1</strain>
    </source>
</reference>
<evidence type="ECO:0000313" key="3">
    <source>
        <dbReference type="EMBL" id="OIQ51856.1"/>
    </source>
</evidence>
<dbReference type="OrthoDB" id="5460624at2"/>
<dbReference type="InterPro" id="IPR036641">
    <property type="entry name" value="HPT_dom_sf"/>
</dbReference>
<name>A0A1J5NAJ7_9BACT</name>
<protein>
    <submittedName>
        <fullName evidence="3">Hpt domain protein</fullName>
    </submittedName>
</protein>
<dbReference type="AlphaFoldDB" id="A0A1J5NAJ7"/>
<evidence type="ECO:0000259" key="2">
    <source>
        <dbReference type="PROSITE" id="PS50894"/>
    </source>
</evidence>
<keyword evidence="1" id="KW-0597">Phosphoprotein</keyword>
<dbReference type="Gene3D" id="1.20.120.160">
    <property type="entry name" value="HPT domain"/>
    <property type="match status" value="1"/>
</dbReference>
<dbReference type="EMBL" id="LKAQ01000001">
    <property type="protein sequence ID" value="OIQ51856.1"/>
    <property type="molecule type" value="Genomic_DNA"/>
</dbReference>
<dbReference type="Pfam" id="PF01627">
    <property type="entry name" value="Hpt"/>
    <property type="match status" value="1"/>
</dbReference>
<dbReference type="InterPro" id="IPR008207">
    <property type="entry name" value="Sig_transdc_His_kin_Hpt_dom"/>
</dbReference>
<dbReference type="GO" id="GO:0004672">
    <property type="term" value="F:protein kinase activity"/>
    <property type="evidence" value="ECO:0007669"/>
    <property type="project" value="UniProtKB-ARBA"/>
</dbReference>
<evidence type="ECO:0000256" key="1">
    <source>
        <dbReference type="PROSITE-ProRule" id="PRU00110"/>
    </source>
</evidence>
<dbReference type="RefSeq" id="WP_071543972.1">
    <property type="nucleotide sequence ID" value="NZ_LKAQ01000001.1"/>
</dbReference>
<accession>A0A1J5NAJ7</accession>
<dbReference type="GO" id="GO:0000160">
    <property type="term" value="P:phosphorelay signal transduction system"/>
    <property type="evidence" value="ECO:0007669"/>
    <property type="project" value="InterPro"/>
</dbReference>
<gene>
    <name evidence="3" type="ORF">BerOc1_00319</name>
</gene>
<keyword evidence="4" id="KW-1185">Reference proteome</keyword>
<proteinExistence type="predicted"/>
<comment type="caution">
    <text evidence="3">The sequence shown here is derived from an EMBL/GenBank/DDBJ whole genome shotgun (WGS) entry which is preliminary data.</text>
</comment>
<dbReference type="PROSITE" id="PS50894">
    <property type="entry name" value="HPT"/>
    <property type="match status" value="1"/>
</dbReference>
<dbReference type="Proteomes" id="UP000181901">
    <property type="component" value="Unassembled WGS sequence"/>
</dbReference>
<feature type="domain" description="HPt" evidence="2">
    <location>
        <begin position="10"/>
        <end position="102"/>
    </location>
</feature>
<dbReference type="SUPFAM" id="SSF47226">
    <property type="entry name" value="Histidine-containing phosphotransfer domain, HPT domain"/>
    <property type="match status" value="1"/>
</dbReference>
<feature type="modified residue" description="Phosphohistidine" evidence="1">
    <location>
        <position position="49"/>
    </location>
</feature>
<sequence>MPEYPEVERIPSDLEELLDRFFDVSRQDLEQMRNALRAGDFETLVRLGHTARGTGSGYGFKGMGRIGHEIELAAQERDPDALERHMDTLAHYLDTVRVEFDS</sequence>